<dbReference type="Pfam" id="PF12146">
    <property type="entry name" value="Hydrolase_4"/>
    <property type="match status" value="1"/>
</dbReference>
<dbReference type="PANTHER" id="PTHR43194:SF2">
    <property type="entry name" value="PEROXISOMAL MEMBRANE PROTEIN LPX1"/>
    <property type="match status" value="1"/>
</dbReference>
<reference evidence="2 3" key="1">
    <citation type="journal article" date="2012" name="J. Bacteriol.">
        <title>Draft Genome Sequences of Four Axenic Mycoplasma genitalium Strains Isolated from Denmark, Japan, and Australia.</title>
        <authorList>
            <person name="McGowin C.L."/>
            <person name="Ma L."/>
            <person name="Jensen J.S."/>
            <person name="Mancuso M.M."/>
            <person name="Hamasuna R."/>
            <person name="Adegboye D."/>
            <person name="Martin D.H."/>
        </authorList>
    </citation>
    <scope>NUCLEOTIDE SEQUENCE [LARGE SCALE GENOMIC DNA]</scope>
    <source>
        <strain evidence="2 3">M6320</strain>
    </source>
</reference>
<keyword evidence="2" id="KW-0378">Hydrolase</keyword>
<evidence type="ECO:0000313" key="2">
    <source>
        <dbReference type="EMBL" id="AFQ04155.1"/>
    </source>
</evidence>
<evidence type="ECO:0000313" key="3">
    <source>
        <dbReference type="Proteomes" id="UP000005254"/>
    </source>
</evidence>
<accession>A0ABC7ZIT9</accession>
<organism evidence="2 3">
    <name type="scientific">Mycoplasmoides genitalium M6320</name>
    <dbReference type="NCBI Taxonomy" id="662945"/>
    <lineage>
        <taxon>Bacteria</taxon>
        <taxon>Bacillati</taxon>
        <taxon>Mycoplasmatota</taxon>
        <taxon>Mycoplasmoidales</taxon>
        <taxon>Mycoplasmoidaceae</taxon>
        <taxon>Mycoplasmoides</taxon>
    </lineage>
</organism>
<sequence length="225" mass="25714">MFKKKKWPFFTFNFPGHGDNESTDTDQLKLNHFVDLVCDFIVQKKLNNVILIGHSMGGAVAVLVNKVIPLKIKALILVAPMNQTSFSVNKKRILDTFFKRNNSNHKDFVEHEEKRKSLLKIAINAFKKRTTFKTLYSDMVQNAKYGNDSLERAYEMIGNKPTLVILGANDIVTPTKASVDYLANKSDKIIFKVIDGVGHSPHDSAPKLFFDYVLEFLDNLKKQRY</sequence>
<dbReference type="Proteomes" id="UP000005254">
    <property type="component" value="Chromosome"/>
</dbReference>
<name>A0ABC7ZIT9_MYCGT</name>
<proteinExistence type="predicted"/>
<feature type="domain" description="Serine aminopeptidase S33" evidence="1">
    <location>
        <begin position="3"/>
        <end position="201"/>
    </location>
</feature>
<dbReference type="PRINTS" id="PR00111">
    <property type="entry name" value="ABHYDROLASE"/>
</dbReference>
<dbReference type="InterPro" id="IPR029058">
    <property type="entry name" value="AB_hydrolase_fold"/>
</dbReference>
<evidence type="ECO:0000259" key="1">
    <source>
        <dbReference type="Pfam" id="PF12146"/>
    </source>
</evidence>
<protein>
    <submittedName>
        <fullName evidence="2">Alpha/beta fold family hydrolase</fullName>
    </submittedName>
</protein>
<dbReference type="AlphaFoldDB" id="A0ABC7ZIT9"/>
<dbReference type="InterPro" id="IPR050228">
    <property type="entry name" value="Carboxylesterase_BioH"/>
</dbReference>
<dbReference type="PANTHER" id="PTHR43194">
    <property type="entry name" value="HYDROLASE ALPHA/BETA FOLD FAMILY"/>
    <property type="match status" value="1"/>
</dbReference>
<dbReference type="KEGG" id="mgx:CM1_01965"/>
<dbReference type="InterPro" id="IPR022742">
    <property type="entry name" value="Hydrolase_4"/>
</dbReference>
<gene>
    <name evidence="2" type="ORF">CM1_01965</name>
</gene>
<dbReference type="EMBL" id="CP003772">
    <property type="protein sequence ID" value="AFQ04155.1"/>
    <property type="molecule type" value="Genomic_DNA"/>
</dbReference>
<dbReference type="SUPFAM" id="SSF53474">
    <property type="entry name" value="alpha/beta-Hydrolases"/>
    <property type="match status" value="1"/>
</dbReference>
<dbReference type="InterPro" id="IPR000073">
    <property type="entry name" value="AB_hydrolase_1"/>
</dbReference>
<dbReference type="GO" id="GO:0016787">
    <property type="term" value="F:hydrolase activity"/>
    <property type="evidence" value="ECO:0007669"/>
    <property type="project" value="UniProtKB-KW"/>
</dbReference>
<dbReference type="Gene3D" id="3.40.50.1820">
    <property type="entry name" value="alpha/beta hydrolase"/>
    <property type="match status" value="1"/>
</dbReference>